<dbReference type="Proteomes" id="UP000178449">
    <property type="component" value="Unassembled WGS sequence"/>
</dbReference>
<dbReference type="GO" id="GO:0005737">
    <property type="term" value="C:cytoplasm"/>
    <property type="evidence" value="ECO:0007669"/>
    <property type="project" value="UniProtKB-SubCell"/>
</dbReference>
<name>A0A1F6G9L0_9PROT</name>
<keyword evidence="9" id="KW-0456">Lyase</keyword>
<evidence type="ECO:0000256" key="12">
    <source>
        <dbReference type="ARBA" id="ARBA00032213"/>
    </source>
</evidence>
<evidence type="ECO:0000313" key="14">
    <source>
        <dbReference type="Proteomes" id="UP000178449"/>
    </source>
</evidence>
<comment type="function">
    <text evidence="10">Involved in unsaturated fatty acids biosynthesis. Catalyzes the dehydration of short chain beta-hydroxyacyl-ACPs and long chain saturated and unsaturated beta-hydroxyacyl-ACPs.</text>
</comment>
<dbReference type="STRING" id="1817772.A2527_00960"/>
<dbReference type="FunFam" id="3.10.129.10:FF:000001">
    <property type="entry name" value="3-hydroxyacyl-[acyl-carrier-protein] dehydratase FabZ"/>
    <property type="match status" value="1"/>
</dbReference>
<evidence type="ECO:0000256" key="3">
    <source>
        <dbReference type="ARBA" id="ARBA00013167"/>
    </source>
</evidence>
<dbReference type="GO" id="GO:0019171">
    <property type="term" value="F:(3R)-hydroxyacyl-[acyl-carrier-protein] dehydratase activity"/>
    <property type="evidence" value="ECO:0007669"/>
    <property type="project" value="UniProtKB-EC"/>
</dbReference>
<evidence type="ECO:0000256" key="10">
    <source>
        <dbReference type="ARBA" id="ARBA00025049"/>
    </source>
</evidence>
<evidence type="ECO:0000256" key="5">
    <source>
        <dbReference type="ARBA" id="ARBA00022490"/>
    </source>
</evidence>
<keyword evidence="8" id="KW-0443">Lipid metabolism</keyword>
<evidence type="ECO:0000256" key="8">
    <source>
        <dbReference type="ARBA" id="ARBA00023098"/>
    </source>
</evidence>
<dbReference type="SUPFAM" id="SSF54637">
    <property type="entry name" value="Thioesterase/thiol ester dehydrase-isomerase"/>
    <property type="match status" value="1"/>
</dbReference>
<keyword evidence="7" id="KW-0441">Lipid A biosynthesis</keyword>
<protein>
    <recommendedName>
        <fullName evidence="4">3-hydroxyacyl-[acyl-carrier-protein] dehydratase FabZ</fullName>
        <ecNumber evidence="3">4.2.1.59</ecNumber>
    </recommendedName>
    <alternativeName>
        <fullName evidence="11">(3R)-hydroxymyristoyl-[acyl-carrier-protein] dehydratase</fullName>
    </alternativeName>
    <alternativeName>
        <fullName evidence="12">Beta-hydroxyacyl-ACP dehydratase</fullName>
    </alternativeName>
</protein>
<evidence type="ECO:0000256" key="2">
    <source>
        <dbReference type="ARBA" id="ARBA00009174"/>
    </source>
</evidence>
<dbReference type="EMBL" id="MFNE01000034">
    <property type="protein sequence ID" value="OGG94785.1"/>
    <property type="molecule type" value="Genomic_DNA"/>
</dbReference>
<dbReference type="NCBIfam" id="NF000582">
    <property type="entry name" value="PRK00006.1"/>
    <property type="match status" value="1"/>
</dbReference>
<evidence type="ECO:0000256" key="1">
    <source>
        <dbReference type="ARBA" id="ARBA00004496"/>
    </source>
</evidence>
<dbReference type="InterPro" id="IPR013114">
    <property type="entry name" value="FabA_FabZ"/>
</dbReference>
<dbReference type="Gene3D" id="3.10.129.10">
    <property type="entry name" value="Hotdog Thioesterase"/>
    <property type="match status" value="1"/>
</dbReference>
<reference evidence="13 14" key="1">
    <citation type="journal article" date="2016" name="Nat. Commun.">
        <title>Thousands of microbial genomes shed light on interconnected biogeochemical processes in an aquifer system.</title>
        <authorList>
            <person name="Anantharaman K."/>
            <person name="Brown C.T."/>
            <person name="Hug L.A."/>
            <person name="Sharon I."/>
            <person name="Castelle C.J."/>
            <person name="Probst A.J."/>
            <person name="Thomas B.C."/>
            <person name="Singh A."/>
            <person name="Wilkins M.J."/>
            <person name="Karaoz U."/>
            <person name="Brodie E.L."/>
            <person name="Williams K.H."/>
            <person name="Hubbard S.S."/>
            <person name="Banfield J.F."/>
        </authorList>
    </citation>
    <scope>NUCLEOTIDE SEQUENCE [LARGE SCALE GENOMIC DNA]</scope>
</reference>
<dbReference type="PANTHER" id="PTHR30272">
    <property type="entry name" value="3-HYDROXYACYL-[ACYL-CARRIER-PROTEIN] DEHYDRATASE"/>
    <property type="match status" value="1"/>
</dbReference>
<evidence type="ECO:0000256" key="9">
    <source>
        <dbReference type="ARBA" id="ARBA00023239"/>
    </source>
</evidence>
<keyword evidence="5" id="KW-0963">Cytoplasm</keyword>
<dbReference type="GO" id="GO:0009245">
    <property type="term" value="P:lipid A biosynthetic process"/>
    <property type="evidence" value="ECO:0007669"/>
    <property type="project" value="UniProtKB-KW"/>
</dbReference>
<dbReference type="AlphaFoldDB" id="A0A1F6G9L0"/>
<evidence type="ECO:0000256" key="11">
    <source>
        <dbReference type="ARBA" id="ARBA00029890"/>
    </source>
</evidence>
<dbReference type="EC" id="4.2.1.59" evidence="3"/>
<proteinExistence type="inferred from homology"/>
<comment type="similarity">
    <text evidence="2">Belongs to the thioester dehydratase family. FabZ subfamily.</text>
</comment>
<dbReference type="Pfam" id="PF07977">
    <property type="entry name" value="FabA"/>
    <property type="match status" value="1"/>
</dbReference>
<evidence type="ECO:0000256" key="6">
    <source>
        <dbReference type="ARBA" id="ARBA00022516"/>
    </source>
</evidence>
<organism evidence="13 14">
    <name type="scientific">Candidatus Lambdaproteobacteria bacterium RIFOXYD2_FULL_50_16</name>
    <dbReference type="NCBI Taxonomy" id="1817772"/>
    <lineage>
        <taxon>Bacteria</taxon>
        <taxon>Pseudomonadati</taxon>
        <taxon>Pseudomonadota</taxon>
        <taxon>Candidatus Lambdaproteobacteria</taxon>
    </lineage>
</organism>
<dbReference type="GO" id="GO:0016020">
    <property type="term" value="C:membrane"/>
    <property type="evidence" value="ECO:0007669"/>
    <property type="project" value="GOC"/>
</dbReference>
<comment type="caution">
    <text evidence="13">The sequence shown here is derived from an EMBL/GenBank/DDBJ whole genome shotgun (WGS) entry which is preliminary data.</text>
</comment>
<dbReference type="CDD" id="cd01288">
    <property type="entry name" value="FabZ"/>
    <property type="match status" value="1"/>
</dbReference>
<accession>A0A1F6G9L0</accession>
<gene>
    <name evidence="13" type="ORF">A2527_00960</name>
</gene>
<comment type="subcellular location">
    <subcellularLocation>
        <location evidence="1">Cytoplasm</location>
    </subcellularLocation>
</comment>
<dbReference type="PANTHER" id="PTHR30272:SF1">
    <property type="entry name" value="3-HYDROXYACYL-[ACYL-CARRIER-PROTEIN] DEHYDRATASE"/>
    <property type="match status" value="1"/>
</dbReference>
<sequence length="151" mass="16805">MCNPNKINLNINEIKRLIPQRYPFLFVDQVLSLIPKQEITVLKNLTANEPYFQGHFPDQPIMPGVLACEAMAQASAILLAYGQGQKGLSLIGKIKNAHFKFPLIPGDSLQIHMKIERELTNLCFVSGEILVGGQKAVTSQFIFSNQKSDHA</sequence>
<dbReference type="InterPro" id="IPR029069">
    <property type="entry name" value="HotDog_dom_sf"/>
</dbReference>
<evidence type="ECO:0000256" key="4">
    <source>
        <dbReference type="ARBA" id="ARBA00017176"/>
    </source>
</evidence>
<evidence type="ECO:0000313" key="13">
    <source>
        <dbReference type="EMBL" id="OGG94785.1"/>
    </source>
</evidence>
<evidence type="ECO:0000256" key="7">
    <source>
        <dbReference type="ARBA" id="ARBA00022556"/>
    </source>
</evidence>
<keyword evidence="6" id="KW-0444">Lipid biosynthesis</keyword>